<proteinExistence type="inferred from homology"/>
<evidence type="ECO:0000256" key="1">
    <source>
        <dbReference type="ARBA" id="ARBA00004141"/>
    </source>
</evidence>
<evidence type="ECO:0000256" key="3">
    <source>
        <dbReference type="ARBA" id="ARBA00022448"/>
    </source>
</evidence>
<dbReference type="PANTHER" id="PTHR48022">
    <property type="entry name" value="PLASTIDIC GLUCOSE TRANSPORTER 4"/>
    <property type="match status" value="1"/>
</dbReference>
<dbReference type="VEuPathDB" id="FungiDB:ATEG_04467"/>
<dbReference type="GO" id="GO:0016020">
    <property type="term" value="C:membrane"/>
    <property type="evidence" value="ECO:0007669"/>
    <property type="project" value="UniProtKB-SubCell"/>
</dbReference>
<dbReference type="InterPro" id="IPR005828">
    <property type="entry name" value="MFS_sugar_transport-like"/>
</dbReference>
<name>A0A5M3YP83_ASPTE</name>
<dbReference type="Proteomes" id="UP000452235">
    <property type="component" value="Unassembled WGS sequence"/>
</dbReference>
<evidence type="ECO:0000256" key="2">
    <source>
        <dbReference type="ARBA" id="ARBA00010992"/>
    </source>
</evidence>
<dbReference type="PROSITE" id="PS50048">
    <property type="entry name" value="ZN2_CY6_FUNGAL_2"/>
    <property type="match status" value="1"/>
</dbReference>
<dbReference type="Pfam" id="PF00083">
    <property type="entry name" value="Sugar_tr"/>
    <property type="match status" value="1"/>
</dbReference>
<keyword evidence="7" id="KW-0238">DNA-binding</keyword>
<dbReference type="SUPFAM" id="SSF103473">
    <property type="entry name" value="MFS general substrate transporter"/>
    <property type="match status" value="1"/>
</dbReference>
<evidence type="ECO:0000256" key="9">
    <source>
        <dbReference type="ARBA" id="ARBA00023163"/>
    </source>
</evidence>
<dbReference type="GO" id="GO:0009893">
    <property type="term" value="P:positive regulation of metabolic process"/>
    <property type="evidence" value="ECO:0007669"/>
    <property type="project" value="UniProtKB-ARBA"/>
</dbReference>
<feature type="transmembrane region" description="Helical" evidence="12">
    <location>
        <begin position="678"/>
        <end position="696"/>
    </location>
</feature>
<dbReference type="InterPro" id="IPR003663">
    <property type="entry name" value="Sugar/inositol_transpt"/>
</dbReference>
<evidence type="ECO:0000313" key="14">
    <source>
        <dbReference type="Proteomes" id="UP000452235"/>
    </source>
</evidence>
<evidence type="ECO:0000256" key="12">
    <source>
        <dbReference type="SAM" id="Phobius"/>
    </source>
</evidence>
<comment type="similarity">
    <text evidence="2">Belongs to the major facilitator superfamily. Sugar transporter (TC 2.A.1.1) family.</text>
</comment>
<evidence type="ECO:0000256" key="10">
    <source>
        <dbReference type="ARBA" id="ARBA00023242"/>
    </source>
</evidence>
<evidence type="ECO:0000256" key="4">
    <source>
        <dbReference type="ARBA" id="ARBA00022692"/>
    </source>
</evidence>
<evidence type="ECO:0000256" key="7">
    <source>
        <dbReference type="ARBA" id="ARBA00023125"/>
    </source>
</evidence>
<keyword evidence="5 12" id="KW-1133">Transmembrane helix</keyword>
<feature type="transmembrane region" description="Helical" evidence="12">
    <location>
        <begin position="616"/>
        <end position="641"/>
    </location>
</feature>
<dbReference type="EMBL" id="BLJY01000004">
    <property type="protein sequence ID" value="GFF15321.1"/>
    <property type="molecule type" value="Genomic_DNA"/>
</dbReference>
<comment type="subcellular location">
    <subcellularLocation>
        <location evidence="1">Membrane</location>
        <topology evidence="1">Multi-pass membrane protein</topology>
    </subcellularLocation>
</comment>
<dbReference type="Pfam" id="PF11951">
    <property type="entry name" value="Fungal_trans_2"/>
    <property type="match status" value="1"/>
</dbReference>
<dbReference type="PROSITE" id="PS00216">
    <property type="entry name" value="SUGAR_TRANSPORT_1"/>
    <property type="match status" value="1"/>
</dbReference>
<evidence type="ECO:0000256" key="11">
    <source>
        <dbReference type="SAM" id="MobiDB-lite"/>
    </source>
</evidence>
<feature type="transmembrane region" description="Helical" evidence="12">
    <location>
        <begin position="845"/>
        <end position="864"/>
    </location>
</feature>
<keyword evidence="3" id="KW-0813">Transport</keyword>
<keyword evidence="14" id="KW-1185">Reference proteome</keyword>
<dbReference type="Pfam" id="PF00172">
    <property type="entry name" value="Zn_clus"/>
    <property type="match status" value="1"/>
</dbReference>
<dbReference type="SUPFAM" id="SSF57701">
    <property type="entry name" value="Zn2/Cys6 DNA-binding domain"/>
    <property type="match status" value="1"/>
</dbReference>
<dbReference type="InterPro" id="IPR005829">
    <property type="entry name" value="Sugar_transporter_CS"/>
</dbReference>
<dbReference type="PANTHER" id="PTHR48022:SF2">
    <property type="entry name" value="PLASTIDIC GLUCOSE TRANSPORTER 4"/>
    <property type="match status" value="1"/>
</dbReference>
<sequence>MVRMTFTCKARHTRCDEKKPVCSNCERLGLECRASEFIAYSRWCPTDQSSTVRRESFASAVDPQTPDPPTSTWDIFRLDLPGLKSSSESAHDASSESPSQSAGPATSLPTSQPKAPSPSIPLTPEMVFLLNEYRKGLAKWMDIFDHSCTYQREIPKRALTSELLLFCICALTARQLGLSTSGEIWTPVATNYYAQALTLLIKLLNSPVPQDNTLSAVILLSSYEVLAAQGQEHRRHYEGAMKLIFMQGISARAFGLDRANFWIWVRHEITISVINKTPLQMSPKYWNVSWREGETEEDALGNQVLWLVGRAVDWVYGSGTLSEYYDLLRDTEHWYGGLSESFRGVKFGGLVEDGLCKVHFAHPAAAAAMIWYHLLHILLYAEPELRDVAYAPNVSGTLTIVTLVADEEKVQEHATELINISISDLPNEVRCFSIIPLYFAGKHVESVIRKTRKRSNNFSSQRTAGSGLTQARPVYRRSSIKMIEQGPISGIDEAIPVVAAYTREAGPRDRPDWFQGSGARNPFPFGTATRVYGSLPLSLCFNRDIEIGHCVTTSQWINVDTSIIGPVTVMPSYVEYFGSHSSSVHGIIVSSILLSAAVMSVIAGRPADVFGRPQGIALGAAVFGVGAALEAGAVRLAMFMVGRVIEGMGFGLYFGTLTVYVCEISPPDIRGPLTTGPQFMICTGLVAGYFTCYGTARIEGSMSWRLPFIILVGLSIVFVTSVLLYLPPSPRWLRLHGRDSEAEAAWETLGVKPEDRQSIEEDLEEGSPMHARDDGSISSQSPARNTEKQQEEAKFFDLFKKDVRGRTMLAVFLMGFLQLSGIDAVLYYAPLLFQQAGLTSEESSFLASGVSGIVLVVVSVPALLFADKWGRRTSTIAGGLGLTITILLMGTLYAANAVHPDHGAARWAVIVCIYLYSVFFASTWAVSIKVYAPEIQPQHTRAKATALAHGFNWVCNWFVAFICPILLAKSSSAVYYLFGGCCALTTIVCFFFMIETKGKSLDEIERAFTLKNNEDEGIGLKMGKAILKVSRIEGD</sequence>
<dbReference type="PROSITE" id="PS00217">
    <property type="entry name" value="SUGAR_TRANSPORT_2"/>
    <property type="match status" value="1"/>
</dbReference>
<feature type="region of interest" description="Disordered" evidence="11">
    <location>
        <begin position="756"/>
        <end position="788"/>
    </location>
</feature>
<keyword evidence="10" id="KW-0539">Nucleus</keyword>
<dbReference type="GO" id="GO:0000981">
    <property type="term" value="F:DNA-binding transcription factor activity, RNA polymerase II-specific"/>
    <property type="evidence" value="ECO:0007669"/>
    <property type="project" value="InterPro"/>
</dbReference>
<accession>A0A5M3YP83</accession>
<feature type="transmembrane region" description="Helical" evidence="12">
    <location>
        <begin position="944"/>
        <end position="967"/>
    </location>
</feature>
<feature type="transmembrane region" description="Helical" evidence="12">
    <location>
        <begin position="809"/>
        <end position="833"/>
    </location>
</feature>
<dbReference type="GO" id="GO:0005351">
    <property type="term" value="F:carbohydrate:proton symporter activity"/>
    <property type="evidence" value="ECO:0007669"/>
    <property type="project" value="TreeGrafter"/>
</dbReference>
<evidence type="ECO:0000313" key="13">
    <source>
        <dbReference type="EMBL" id="GFF15321.1"/>
    </source>
</evidence>
<dbReference type="InterPro" id="IPR050360">
    <property type="entry name" value="MFS_Sugar_Transporters"/>
</dbReference>
<feature type="transmembrane region" description="Helical" evidence="12">
    <location>
        <begin position="973"/>
        <end position="994"/>
    </location>
</feature>
<feature type="region of interest" description="Disordered" evidence="11">
    <location>
        <begin position="84"/>
        <end position="119"/>
    </location>
</feature>
<dbReference type="OrthoDB" id="5399138at2759"/>
<dbReference type="Gene3D" id="4.10.240.10">
    <property type="entry name" value="Zn(2)-C6 fungal-type DNA-binding domain"/>
    <property type="match status" value="1"/>
</dbReference>
<dbReference type="SMART" id="SM00066">
    <property type="entry name" value="GAL4"/>
    <property type="match status" value="1"/>
</dbReference>
<feature type="transmembrane region" description="Helical" evidence="12">
    <location>
        <begin position="876"/>
        <end position="895"/>
    </location>
</feature>
<evidence type="ECO:0000256" key="8">
    <source>
        <dbReference type="ARBA" id="ARBA00023136"/>
    </source>
</evidence>
<dbReference type="Gene3D" id="1.20.1250.20">
    <property type="entry name" value="MFS general substrate transporter like domains"/>
    <property type="match status" value="1"/>
</dbReference>
<keyword evidence="8 12" id="KW-0472">Membrane</keyword>
<feature type="transmembrane region" description="Helical" evidence="12">
    <location>
        <begin position="907"/>
        <end position="932"/>
    </location>
</feature>
<dbReference type="PROSITE" id="PS50850">
    <property type="entry name" value="MFS"/>
    <property type="match status" value="1"/>
</dbReference>
<organism evidence="13 14">
    <name type="scientific">Aspergillus terreus</name>
    <dbReference type="NCBI Taxonomy" id="33178"/>
    <lineage>
        <taxon>Eukaryota</taxon>
        <taxon>Fungi</taxon>
        <taxon>Dikarya</taxon>
        <taxon>Ascomycota</taxon>
        <taxon>Pezizomycotina</taxon>
        <taxon>Eurotiomycetes</taxon>
        <taxon>Eurotiomycetidae</taxon>
        <taxon>Eurotiales</taxon>
        <taxon>Aspergillaceae</taxon>
        <taxon>Aspergillus</taxon>
        <taxon>Aspergillus subgen. Circumdati</taxon>
    </lineage>
</organism>
<dbReference type="InterPro" id="IPR001138">
    <property type="entry name" value="Zn2Cys6_DnaBD"/>
</dbReference>
<feature type="transmembrane region" description="Helical" evidence="12">
    <location>
        <begin position="708"/>
        <end position="726"/>
    </location>
</feature>
<evidence type="ECO:0000256" key="6">
    <source>
        <dbReference type="ARBA" id="ARBA00023015"/>
    </source>
</evidence>
<keyword evidence="9" id="KW-0804">Transcription</keyword>
<dbReference type="CDD" id="cd12148">
    <property type="entry name" value="fungal_TF_MHR"/>
    <property type="match status" value="1"/>
</dbReference>
<dbReference type="VEuPathDB" id="FungiDB:ATEG_04468"/>
<dbReference type="PRINTS" id="PR00171">
    <property type="entry name" value="SUGRTRNSPORT"/>
</dbReference>
<dbReference type="NCBIfam" id="TIGR00879">
    <property type="entry name" value="SP"/>
    <property type="match status" value="1"/>
</dbReference>
<dbReference type="FunFam" id="1.20.1250.20:FF:000134">
    <property type="entry name" value="MFS sugar transporter protein"/>
    <property type="match status" value="1"/>
</dbReference>
<comment type="caution">
    <text evidence="13">The sequence shown here is derived from an EMBL/GenBank/DDBJ whole genome shotgun (WGS) entry which is preliminary data.</text>
</comment>
<reference evidence="13 14" key="1">
    <citation type="submission" date="2020-01" db="EMBL/GenBank/DDBJ databases">
        <title>Aspergillus terreus IFO 6365 whole genome shotgun sequence.</title>
        <authorList>
            <person name="Kanamasa S."/>
            <person name="Takahashi H."/>
        </authorList>
    </citation>
    <scope>NUCLEOTIDE SEQUENCE [LARGE SCALE GENOMIC DNA]</scope>
    <source>
        <strain evidence="13 14">IFO 6365</strain>
    </source>
</reference>
<keyword evidence="4 12" id="KW-0812">Transmembrane</keyword>
<feature type="transmembrane region" description="Helical" evidence="12">
    <location>
        <begin position="584"/>
        <end position="604"/>
    </location>
</feature>
<dbReference type="GO" id="GO:0003677">
    <property type="term" value="F:DNA binding"/>
    <property type="evidence" value="ECO:0007669"/>
    <property type="project" value="UniProtKB-KW"/>
</dbReference>
<keyword evidence="6" id="KW-0805">Transcription regulation</keyword>
<gene>
    <name evidence="13" type="ORF">ATEIFO6365_0004044000</name>
</gene>
<dbReference type="GO" id="GO:0008270">
    <property type="term" value="F:zinc ion binding"/>
    <property type="evidence" value="ECO:0007669"/>
    <property type="project" value="InterPro"/>
</dbReference>
<dbReference type="InterPro" id="IPR036864">
    <property type="entry name" value="Zn2-C6_fun-type_DNA-bd_sf"/>
</dbReference>
<dbReference type="InterPro" id="IPR020846">
    <property type="entry name" value="MFS_dom"/>
</dbReference>
<evidence type="ECO:0000256" key="5">
    <source>
        <dbReference type="ARBA" id="ARBA00022989"/>
    </source>
</evidence>
<feature type="compositionally biased region" description="Low complexity" evidence="11">
    <location>
        <begin position="95"/>
        <end position="105"/>
    </location>
</feature>
<feature type="transmembrane region" description="Helical" evidence="12">
    <location>
        <begin position="647"/>
        <end position="666"/>
    </location>
</feature>
<dbReference type="InterPro" id="IPR036259">
    <property type="entry name" value="MFS_trans_sf"/>
</dbReference>
<protein>
    <submittedName>
        <fullName evidence="13">General substrate transporter</fullName>
    </submittedName>
</protein>
<dbReference type="InterPro" id="IPR021858">
    <property type="entry name" value="Fun_TF"/>
</dbReference>
<dbReference type="CDD" id="cd00067">
    <property type="entry name" value="GAL4"/>
    <property type="match status" value="1"/>
</dbReference>
<dbReference type="AlphaFoldDB" id="A0A5M3YP83"/>